<protein>
    <submittedName>
        <fullName evidence="3">Deoxyguanosinetriphosphate triphosphohydrolase</fullName>
        <ecNumber evidence="3">3.1.5.1</ecNumber>
    </submittedName>
</protein>
<dbReference type="GO" id="GO:0006203">
    <property type="term" value="P:dGTP catabolic process"/>
    <property type="evidence" value="ECO:0007669"/>
    <property type="project" value="TreeGrafter"/>
</dbReference>
<dbReference type="SMART" id="SM00471">
    <property type="entry name" value="HDc"/>
    <property type="match status" value="1"/>
</dbReference>
<dbReference type="PANTHER" id="PTHR11373">
    <property type="entry name" value="DEOXYNUCLEOSIDE TRIPHOSPHATE TRIPHOSPHOHYDROLASE"/>
    <property type="match status" value="1"/>
</dbReference>
<geneLocation type="plasmid" evidence="3">
    <name>p2-OXA</name>
</geneLocation>
<dbReference type="Gene3D" id="1.10.3210.10">
    <property type="entry name" value="Hypothetical protein af1432"/>
    <property type="match status" value="1"/>
</dbReference>
<dbReference type="InterPro" id="IPR026875">
    <property type="entry name" value="PHydrolase_assoc_dom"/>
</dbReference>
<dbReference type="PROSITE" id="PS51831">
    <property type="entry name" value="HD"/>
    <property type="match status" value="1"/>
</dbReference>
<dbReference type="EMBL" id="KY913898">
    <property type="protein sequence ID" value="ASD48919.1"/>
    <property type="molecule type" value="Genomic_DNA"/>
</dbReference>
<dbReference type="PANTHER" id="PTHR11373:SF40">
    <property type="entry name" value="DEOXYGUANOSINETRIPHOSPHATE TRIPHOSPHOHYDROLASE-LIKE PROTEIN 2"/>
    <property type="match status" value="1"/>
</dbReference>
<dbReference type="InterPro" id="IPR006261">
    <property type="entry name" value="dGTPase"/>
</dbReference>
<dbReference type="EC" id="3.1.5.1" evidence="3"/>
<dbReference type="InterPro" id="IPR003607">
    <property type="entry name" value="HD/PDEase_dom"/>
</dbReference>
<dbReference type="InterPro" id="IPR050135">
    <property type="entry name" value="dGTPase-like"/>
</dbReference>
<dbReference type="InterPro" id="IPR006674">
    <property type="entry name" value="HD_domain"/>
</dbReference>
<gene>
    <name evidence="3" type="primary">dgt</name>
</gene>
<reference evidence="3" key="1">
    <citation type="submission" date="2017-04" db="EMBL/GenBank/DDBJ databases">
        <title>First report of Klebsiella oxytoca strain simultaneously producing NDM-1, IMP-4 and KPC-2 carbapenemases.</title>
        <authorList>
            <person name="Wang J."/>
            <person name="Li J."/>
            <person name="Yuan M."/>
            <person name="Chen H."/>
            <person name="Jia Y."/>
            <person name="Zhu X."/>
            <person name="Bai L."/>
            <person name="Bai X."/>
            <person name="Fanning S."/>
        </authorList>
    </citation>
    <scope>NUCLEOTIDE SEQUENCE</scope>
    <source>
        <strain evidence="3">PKOX3</strain>
        <plasmid evidence="3">p2-OXA</plasmid>
    </source>
</reference>
<proteinExistence type="predicted"/>
<name>A0A1Z3MM91_KLEOX</name>
<evidence type="ECO:0000313" key="3">
    <source>
        <dbReference type="EMBL" id="ASD48919.1"/>
    </source>
</evidence>
<organism evidence="3">
    <name type="scientific">Klebsiella oxytoca</name>
    <dbReference type="NCBI Taxonomy" id="571"/>
    <lineage>
        <taxon>Bacteria</taxon>
        <taxon>Pseudomonadati</taxon>
        <taxon>Pseudomonadota</taxon>
        <taxon>Gammaproteobacteria</taxon>
        <taxon>Enterobacterales</taxon>
        <taxon>Enterobacteriaceae</taxon>
        <taxon>Klebsiella/Raoultella group</taxon>
        <taxon>Klebsiella</taxon>
    </lineage>
</organism>
<evidence type="ECO:0000259" key="2">
    <source>
        <dbReference type="PROSITE" id="PS51831"/>
    </source>
</evidence>
<dbReference type="NCBIfam" id="TIGR01353">
    <property type="entry name" value="dGTP_triPase"/>
    <property type="match status" value="1"/>
</dbReference>
<dbReference type="Pfam" id="PF01966">
    <property type="entry name" value="HD"/>
    <property type="match status" value="1"/>
</dbReference>
<feature type="domain" description="HD" evidence="2">
    <location>
        <begin position="75"/>
        <end position="221"/>
    </location>
</feature>
<accession>A0A1Z3MM91</accession>
<evidence type="ECO:0000256" key="1">
    <source>
        <dbReference type="ARBA" id="ARBA00022801"/>
    </source>
</evidence>
<dbReference type="CDD" id="cd00077">
    <property type="entry name" value="HDc"/>
    <property type="match status" value="1"/>
</dbReference>
<sequence length="414" mass="47685">MINDNDVKVFAKEKEEMLISKLSSGREHSPSSADTRQRNEFERDYARILYSSSFRRLQGKMQLFEVDPQKFNRNRLTHSLEVAQIARSIASELELEHHVVAELAALAHDIGNPPFGHSGEKQLNKIAKDFGGYEGNAQALRILRSLEIKHPYCPGLNLTHRAILSVVKYPFKNENGNKKFLYDNDYKYFTDLVNKYELDLQPGEKTIDAQIMDLSDEIAYAAHDLEDALSRSMVSIEDIVYEFGRSDYKDSIGSLNEIIEKSKATASKAFRLNSSEEFAIIFRKELTSNIVNVLVNDITVTQGENSFRQLGFGTKENLSSGLKDIVFKVIMRKRDIKSYEHKGNMIITDLFNFYNSDNNIEFISPQLYRTLPEEKINNEINPLYQKDKERAIVDYISGMMDTFAIREWETHCRK</sequence>
<keyword evidence="3" id="KW-0614">Plasmid</keyword>
<dbReference type="AlphaFoldDB" id="A0A1Z3MM91"/>
<dbReference type="SUPFAM" id="SSF109604">
    <property type="entry name" value="HD-domain/PDEase-like"/>
    <property type="match status" value="1"/>
</dbReference>
<dbReference type="GO" id="GO:0008832">
    <property type="term" value="F:dGTPase activity"/>
    <property type="evidence" value="ECO:0007669"/>
    <property type="project" value="UniProtKB-EC"/>
</dbReference>
<keyword evidence="1 3" id="KW-0378">Hydrolase</keyword>
<dbReference type="Pfam" id="PF13286">
    <property type="entry name" value="HD_assoc"/>
    <property type="match status" value="1"/>
</dbReference>